<name>A0A0V0ZDN0_9BILA</name>
<keyword evidence="2" id="KW-1185">Reference proteome</keyword>
<organism evidence="1 2">
    <name type="scientific">Trichinella patagoniensis</name>
    <dbReference type="NCBI Taxonomy" id="990121"/>
    <lineage>
        <taxon>Eukaryota</taxon>
        <taxon>Metazoa</taxon>
        <taxon>Ecdysozoa</taxon>
        <taxon>Nematoda</taxon>
        <taxon>Enoplea</taxon>
        <taxon>Dorylaimia</taxon>
        <taxon>Trichinellida</taxon>
        <taxon>Trichinellidae</taxon>
        <taxon>Trichinella</taxon>
    </lineage>
</organism>
<proteinExistence type="predicted"/>
<accession>A0A0V0ZDN0</accession>
<reference evidence="1 2" key="1">
    <citation type="submission" date="2015-01" db="EMBL/GenBank/DDBJ databases">
        <title>Evolution of Trichinella species and genotypes.</title>
        <authorList>
            <person name="Korhonen P.K."/>
            <person name="Edoardo P."/>
            <person name="Giuseppe L.R."/>
            <person name="Gasser R.B."/>
        </authorList>
    </citation>
    <scope>NUCLEOTIDE SEQUENCE [LARGE SCALE GENOMIC DNA]</scope>
    <source>
        <strain evidence="1">ISS2496</strain>
    </source>
</reference>
<comment type="caution">
    <text evidence="1">The sequence shown here is derived from an EMBL/GenBank/DDBJ whole genome shotgun (WGS) entry which is preliminary data.</text>
</comment>
<protein>
    <submittedName>
        <fullName evidence="1">Uncharacterized protein</fullName>
    </submittedName>
</protein>
<dbReference type="AlphaFoldDB" id="A0A0V0ZDN0"/>
<sequence>MRETVNRMRCPITISQRYNKRQLPQQSLESKRAVMQSWNLISSLLSVTTATIFDASNLKFHIPYQAVFFFECNIFLEPTEINLKRIAMKKN</sequence>
<evidence type="ECO:0000313" key="1">
    <source>
        <dbReference type="EMBL" id="KRY10633.1"/>
    </source>
</evidence>
<evidence type="ECO:0000313" key="2">
    <source>
        <dbReference type="Proteomes" id="UP000054783"/>
    </source>
</evidence>
<gene>
    <name evidence="1" type="ORF">T12_15262</name>
</gene>
<dbReference type="Proteomes" id="UP000054783">
    <property type="component" value="Unassembled WGS sequence"/>
</dbReference>
<dbReference type="EMBL" id="JYDQ01000222">
    <property type="protein sequence ID" value="KRY10633.1"/>
    <property type="molecule type" value="Genomic_DNA"/>
</dbReference>